<proteinExistence type="predicted"/>
<evidence type="ECO:0000256" key="2">
    <source>
        <dbReference type="SAM" id="Phobius"/>
    </source>
</evidence>
<evidence type="ECO:0000313" key="4">
    <source>
        <dbReference type="Proteomes" id="UP000252167"/>
    </source>
</evidence>
<sequence length="309" mass="33868">MEFLIWLIVIIAVIGLGYLGLQSLRKKNSAEVAQAVTREAAQAANAKLDDASRNAIYRNLAKGDVMGAVQNYRAVTGDTVKNCVIAVRSLDKYPQTAPAKELPVSEEDIQALREKLEAQTAIDEGTPASEPAQAEQLPAEGPASSEDSWVIPQEWHDQFGSESEPSATHFKMAFELDGEQREFSSEQLPPNEYDQLFSMLRDSNFAGAASVLHGYTGLPLEDLERMIASSPMSGDNIQGNVADFRFEGQGPDGPVHFDAADLPEAEREALFDAIADNDLQSMTDIIARHTSLPDDIVQNMLRTFVKRQD</sequence>
<keyword evidence="2" id="KW-0472">Membrane</keyword>
<feature type="region of interest" description="Disordered" evidence="1">
    <location>
        <begin position="123"/>
        <end position="146"/>
    </location>
</feature>
<feature type="transmembrane region" description="Helical" evidence="2">
    <location>
        <begin position="6"/>
        <end position="24"/>
    </location>
</feature>
<comment type="caution">
    <text evidence="3">The sequence shown here is derived from an EMBL/GenBank/DDBJ whole genome shotgun (WGS) entry which is preliminary data.</text>
</comment>
<reference evidence="3 4" key="1">
    <citation type="submission" date="2018-01" db="EMBL/GenBank/DDBJ databases">
        <title>Glutamicibacter soli strain NHPC-3 Whole genome sequence and assembly.</title>
        <authorList>
            <person name="Choudhury P."/>
            <person name="Gupta D."/>
            <person name="Sengupta K."/>
            <person name="Jawed A."/>
            <person name="Sultana N."/>
            <person name="Saha P."/>
        </authorList>
    </citation>
    <scope>NUCLEOTIDE SEQUENCE [LARGE SCALE GENOMIC DNA]</scope>
    <source>
        <strain evidence="3 4">NHPC-3</strain>
    </source>
</reference>
<gene>
    <name evidence="3" type="ORF">C1H84_13925</name>
</gene>
<keyword evidence="2" id="KW-0812">Transmembrane</keyword>
<dbReference type="Proteomes" id="UP000252167">
    <property type="component" value="Unassembled WGS sequence"/>
</dbReference>
<evidence type="ECO:0000313" key="3">
    <source>
        <dbReference type="EMBL" id="RBM00210.1"/>
    </source>
</evidence>
<keyword evidence="2" id="KW-1133">Transmembrane helix</keyword>
<dbReference type="AlphaFoldDB" id="A0A365YD24"/>
<organism evidence="3 4">
    <name type="scientific">Glutamicibacter soli</name>
    <dbReference type="NCBI Taxonomy" id="453836"/>
    <lineage>
        <taxon>Bacteria</taxon>
        <taxon>Bacillati</taxon>
        <taxon>Actinomycetota</taxon>
        <taxon>Actinomycetes</taxon>
        <taxon>Micrococcales</taxon>
        <taxon>Micrococcaceae</taxon>
        <taxon>Glutamicibacter</taxon>
    </lineage>
</organism>
<protein>
    <submittedName>
        <fullName evidence="3">Uncharacterized protein</fullName>
    </submittedName>
</protein>
<dbReference type="EMBL" id="POAF01000006">
    <property type="protein sequence ID" value="RBM00210.1"/>
    <property type="molecule type" value="Genomic_DNA"/>
</dbReference>
<name>A0A365YD24_9MICC</name>
<keyword evidence="4" id="KW-1185">Reference proteome</keyword>
<evidence type="ECO:0000256" key="1">
    <source>
        <dbReference type="SAM" id="MobiDB-lite"/>
    </source>
</evidence>
<accession>A0A365YD24</accession>
<dbReference type="RefSeq" id="WP_113607700.1">
    <property type="nucleotide sequence ID" value="NZ_POAF01000006.1"/>
</dbReference>